<feature type="compositionally biased region" description="Acidic residues" evidence="2">
    <location>
        <begin position="599"/>
        <end position="609"/>
    </location>
</feature>
<dbReference type="SUPFAM" id="SSF49879">
    <property type="entry name" value="SMAD/FHA domain"/>
    <property type="match status" value="1"/>
</dbReference>
<organism evidence="4 5">
    <name type="scientific">Pristionchus fissidentatus</name>
    <dbReference type="NCBI Taxonomy" id="1538716"/>
    <lineage>
        <taxon>Eukaryota</taxon>
        <taxon>Metazoa</taxon>
        <taxon>Ecdysozoa</taxon>
        <taxon>Nematoda</taxon>
        <taxon>Chromadorea</taxon>
        <taxon>Rhabditida</taxon>
        <taxon>Rhabditina</taxon>
        <taxon>Diplogasteromorpha</taxon>
        <taxon>Diplogasteroidea</taxon>
        <taxon>Neodiplogasteridae</taxon>
        <taxon>Pristionchus</taxon>
    </lineage>
</organism>
<feature type="coiled-coil region" evidence="1">
    <location>
        <begin position="402"/>
        <end position="432"/>
    </location>
</feature>
<dbReference type="SMART" id="SM00240">
    <property type="entry name" value="FHA"/>
    <property type="match status" value="1"/>
</dbReference>
<dbReference type="Gene3D" id="3.30.160.20">
    <property type="match status" value="1"/>
</dbReference>
<dbReference type="EMBL" id="BTSY01000003">
    <property type="protein sequence ID" value="GMT17163.1"/>
    <property type="molecule type" value="Genomic_DNA"/>
</dbReference>
<dbReference type="CDD" id="cd19856">
    <property type="entry name" value="DSRM_Kanadaptin"/>
    <property type="match status" value="1"/>
</dbReference>
<reference evidence="4" key="1">
    <citation type="submission" date="2023-10" db="EMBL/GenBank/DDBJ databases">
        <title>Genome assembly of Pristionchus species.</title>
        <authorList>
            <person name="Yoshida K."/>
            <person name="Sommer R.J."/>
        </authorList>
    </citation>
    <scope>NUCLEOTIDE SEQUENCE</scope>
    <source>
        <strain evidence="4">RS5133</strain>
    </source>
</reference>
<evidence type="ECO:0000313" key="5">
    <source>
        <dbReference type="Proteomes" id="UP001432322"/>
    </source>
</evidence>
<accession>A0AAV5VD14</accession>
<feature type="compositionally biased region" description="Basic and acidic residues" evidence="2">
    <location>
        <begin position="646"/>
        <end position="655"/>
    </location>
</feature>
<evidence type="ECO:0000313" key="4">
    <source>
        <dbReference type="EMBL" id="GMT17163.1"/>
    </source>
</evidence>
<dbReference type="Pfam" id="PF00498">
    <property type="entry name" value="FHA"/>
    <property type="match status" value="1"/>
</dbReference>
<feature type="compositionally biased region" description="Basic and acidic residues" evidence="2">
    <location>
        <begin position="610"/>
        <end position="633"/>
    </location>
</feature>
<feature type="coiled-coil region" evidence="1">
    <location>
        <begin position="202"/>
        <end position="229"/>
    </location>
</feature>
<protein>
    <recommendedName>
        <fullName evidence="3">FHA domain-containing protein</fullName>
    </recommendedName>
</protein>
<feature type="compositionally biased region" description="Basic and acidic residues" evidence="2">
    <location>
        <begin position="20"/>
        <end position="30"/>
    </location>
</feature>
<feature type="domain" description="FHA" evidence="3">
    <location>
        <begin position="96"/>
        <end position="152"/>
    </location>
</feature>
<dbReference type="Proteomes" id="UP001432322">
    <property type="component" value="Unassembled WGS sequence"/>
</dbReference>
<evidence type="ECO:0000256" key="1">
    <source>
        <dbReference type="SAM" id="Coils"/>
    </source>
</evidence>
<evidence type="ECO:0000259" key="3">
    <source>
        <dbReference type="PROSITE" id="PS50006"/>
    </source>
</evidence>
<keyword evidence="1" id="KW-0175">Coiled coil</keyword>
<dbReference type="InterPro" id="IPR014720">
    <property type="entry name" value="dsRBD_dom"/>
</dbReference>
<dbReference type="SMART" id="SM00358">
    <property type="entry name" value="DSRM"/>
    <property type="match status" value="1"/>
</dbReference>
<gene>
    <name evidence="4" type="ORF">PFISCL1PPCAC_8460</name>
</gene>
<proteinExistence type="predicted"/>
<feature type="compositionally biased region" description="Low complexity" evidence="2">
    <location>
        <begin position="660"/>
        <end position="674"/>
    </location>
</feature>
<feature type="non-terminal residue" evidence="4">
    <location>
        <position position="1"/>
    </location>
</feature>
<dbReference type="InterPro" id="IPR050923">
    <property type="entry name" value="Cell_Proc_Reg/RNA_Proc"/>
</dbReference>
<comment type="caution">
    <text evidence="4">The sequence shown here is derived from an EMBL/GenBank/DDBJ whole genome shotgun (WGS) entry which is preliminary data.</text>
</comment>
<evidence type="ECO:0000256" key="2">
    <source>
        <dbReference type="SAM" id="MobiDB-lite"/>
    </source>
</evidence>
<dbReference type="CDD" id="cd22677">
    <property type="entry name" value="FHA_Kanadaptin"/>
    <property type="match status" value="1"/>
</dbReference>
<feature type="compositionally biased region" description="Basic and acidic residues" evidence="2">
    <location>
        <begin position="531"/>
        <end position="552"/>
    </location>
</feature>
<dbReference type="PANTHER" id="PTHR23308">
    <property type="entry name" value="NUCLEAR INHIBITOR OF PROTEIN PHOSPHATASE-1"/>
    <property type="match status" value="1"/>
</dbReference>
<feature type="compositionally biased region" description="Basic and acidic residues" evidence="2">
    <location>
        <begin position="686"/>
        <end position="698"/>
    </location>
</feature>
<name>A0AAV5VD14_9BILA</name>
<dbReference type="InterPro" id="IPR008984">
    <property type="entry name" value="SMAD_FHA_dom_sf"/>
</dbReference>
<dbReference type="InterPro" id="IPR000253">
    <property type="entry name" value="FHA_dom"/>
</dbReference>
<dbReference type="Gene3D" id="2.60.200.20">
    <property type="match status" value="1"/>
</dbReference>
<dbReference type="AlphaFoldDB" id="A0AAV5VD14"/>
<dbReference type="Pfam" id="PF00035">
    <property type="entry name" value="dsrm"/>
    <property type="match status" value="1"/>
</dbReference>
<sequence>QMADTNGAGDFKMPSLPGVAKEDAKSEEALATKTEAPAAPPPLPQKKSIIAPPFEYTTPPFALEPDDSKGYKLEVLKDGSIVEVIDLSKRKSPTYLTIGRLPECDITLEHPSISRYHAVLQYGGDRMSKGQPGWFIYDMGSTHGSKLNKNTLAASQYQRVQVGMVMKFGGSSRIFCLVGPDEDAEPEWDCSPTEMRERVAKKALEAKLAKQAREEIAREEAEAREAEGCNWGMDYDYAGPSGLVMGETDGTDSHLMEDREAYYRDAPVKALQKFFDREGFDMEFTYSETGVNSHNHKWICSIELPIEVGASKSPIVSATVTTSKKDAQVQCSLEACQLLDSHGVLRKSTAMSRIKRKTAADDDFYEEEDDEYLDRTGQIEAQRAKRKIWAEQAQTKSVSPMVESYETLLKKLEETRKEADEVDKQLQVFRAAKQAELQCEDLDEYMKKMGETGGAGMDQKAKTDKSILTQRFVKLKHECQKLEKLVKIAKPVELPALKTSDGKTAMAVSGSSQQALFRKMMQMRKAQPSVDDAKKREEEERKRKEHEQKDGDYNYELKFVPSGESAQFQAEDDEEVDEAMMKGPQMPPAPKKEEKKEEGEGEKEEEEEQKDNKKEEEREEIEEKKETVKRDSGEMGGVEEEEGEGVEEKRRRVEKEEEVSVQTQQEEQLQQQDVQQKKSRQRHRGEKREKEEKKKMEGGLDMSGEYGTGVTDADETYATWLPPEAGESDAQKKLKEKFAGKY</sequence>
<feature type="region of interest" description="Disordered" evidence="2">
    <location>
        <begin position="521"/>
        <end position="710"/>
    </location>
</feature>
<keyword evidence="5" id="KW-1185">Reference proteome</keyword>
<feature type="region of interest" description="Disordered" evidence="2">
    <location>
        <begin position="1"/>
        <end position="50"/>
    </location>
</feature>
<dbReference type="PROSITE" id="PS50006">
    <property type="entry name" value="FHA_DOMAIN"/>
    <property type="match status" value="1"/>
</dbReference>